<dbReference type="Proteomes" id="UP001465755">
    <property type="component" value="Unassembled WGS sequence"/>
</dbReference>
<evidence type="ECO:0000313" key="1">
    <source>
        <dbReference type="EMBL" id="KAK9811110.1"/>
    </source>
</evidence>
<evidence type="ECO:0000313" key="2">
    <source>
        <dbReference type="Proteomes" id="UP001465755"/>
    </source>
</evidence>
<gene>
    <name evidence="1" type="ORF">WJX73_003320</name>
</gene>
<dbReference type="EMBL" id="JALJOQ010000011">
    <property type="protein sequence ID" value="KAK9811110.1"/>
    <property type="molecule type" value="Genomic_DNA"/>
</dbReference>
<comment type="caution">
    <text evidence="1">The sequence shown here is derived from an EMBL/GenBank/DDBJ whole genome shotgun (WGS) entry which is preliminary data.</text>
</comment>
<reference evidence="1 2" key="1">
    <citation type="journal article" date="2024" name="Nat. Commun.">
        <title>Phylogenomics reveals the evolutionary origins of lichenization in chlorophyte algae.</title>
        <authorList>
            <person name="Puginier C."/>
            <person name="Libourel C."/>
            <person name="Otte J."/>
            <person name="Skaloud P."/>
            <person name="Haon M."/>
            <person name="Grisel S."/>
            <person name="Petersen M."/>
            <person name="Berrin J.G."/>
            <person name="Delaux P.M."/>
            <person name="Dal Grande F."/>
            <person name="Keller J."/>
        </authorList>
    </citation>
    <scope>NUCLEOTIDE SEQUENCE [LARGE SCALE GENOMIC DNA]</scope>
    <source>
        <strain evidence="1 2">SAG 2036</strain>
    </source>
</reference>
<organism evidence="1 2">
    <name type="scientific">Symbiochloris irregularis</name>
    <dbReference type="NCBI Taxonomy" id="706552"/>
    <lineage>
        <taxon>Eukaryota</taxon>
        <taxon>Viridiplantae</taxon>
        <taxon>Chlorophyta</taxon>
        <taxon>core chlorophytes</taxon>
        <taxon>Trebouxiophyceae</taxon>
        <taxon>Trebouxiales</taxon>
        <taxon>Trebouxiaceae</taxon>
        <taxon>Symbiochloris</taxon>
    </lineage>
</organism>
<name>A0AAW1PMQ9_9CHLO</name>
<sequence>MNEVSLVVKQRFKNPELAATLGRHASLAVARGEIESAEAAEEQLEELTEFPENDDFANWMVIPTVLIMVYTAARTAADASHVPLPPECALEEEDVRQALIWPGMSIVEPDPEDRISNLVRTADPRWVPREQLTGAQGSVYDERAALVETAAFIYFWSKHGWMPELETEMEN</sequence>
<proteinExistence type="predicted"/>
<accession>A0AAW1PMQ9</accession>
<protein>
    <submittedName>
        <fullName evidence="1">Uncharacterized protein</fullName>
    </submittedName>
</protein>
<keyword evidence="2" id="KW-1185">Reference proteome</keyword>
<dbReference type="AlphaFoldDB" id="A0AAW1PMQ9"/>